<accession>A0A6U4P685</accession>
<feature type="region of interest" description="Disordered" evidence="1">
    <location>
        <begin position="1"/>
        <end position="87"/>
    </location>
</feature>
<gene>
    <name evidence="2" type="ORF">NDES1114_LOCUS1624</name>
    <name evidence="3" type="ORF">NDES1114_LOCUS1625</name>
</gene>
<feature type="compositionally biased region" description="Polar residues" evidence="1">
    <location>
        <begin position="10"/>
        <end position="29"/>
    </location>
</feature>
<dbReference type="AlphaFoldDB" id="A0A6U4P685"/>
<evidence type="ECO:0000313" key="2">
    <source>
        <dbReference type="EMBL" id="CAD9090669.1"/>
    </source>
</evidence>
<dbReference type="EMBL" id="HBGF01002341">
    <property type="protein sequence ID" value="CAD9090671.1"/>
    <property type="molecule type" value="Transcribed_RNA"/>
</dbReference>
<feature type="compositionally biased region" description="Low complexity" evidence="1">
    <location>
        <begin position="70"/>
        <end position="87"/>
    </location>
</feature>
<sequence length="229" mass="24093">MAATYVAMPVQQSASPSSPYARFQRTSSPAAEVAELSRMHPSVGAVDGAGDADERQRYSRGSRLSSAFMPSARPSADGGAGGASPVDDGAMEFASPLLGDGAWIAASGRVTPAAPDTYPPSPRLTAIPQSARRFRLAAHQPVPVGVANTPLPVPGFVEALDGALQEAAEEAALEQRLGELEFRMRDCENDAMVFATRREMADVEGEVDALRAGHHRELLATLHVGNVRC</sequence>
<evidence type="ECO:0000256" key="1">
    <source>
        <dbReference type="SAM" id="MobiDB-lite"/>
    </source>
</evidence>
<protein>
    <submittedName>
        <fullName evidence="3">Uncharacterized protein</fullName>
    </submittedName>
</protein>
<dbReference type="EMBL" id="HBGF01002340">
    <property type="protein sequence ID" value="CAD9090669.1"/>
    <property type="molecule type" value="Transcribed_RNA"/>
</dbReference>
<proteinExistence type="predicted"/>
<name>A0A6U4P685_NEODS</name>
<evidence type="ECO:0000313" key="3">
    <source>
        <dbReference type="EMBL" id="CAD9090671.1"/>
    </source>
</evidence>
<organism evidence="3">
    <name type="scientific">Neobodo designis</name>
    <name type="common">Flagellated protozoan</name>
    <name type="synonym">Bodo designis</name>
    <dbReference type="NCBI Taxonomy" id="312471"/>
    <lineage>
        <taxon>Eukaryota</taxon>
        <taxon>Discoba</taxon>
        <taxon>Euglenozoa</taxon>
        <taxon>Kinetoplastea</taxon>
        <taxon>Metakinetoplastina</taxon>
        <taxon>Neobodonida</taxon>
        <taxon>Neobodo</taxon>
    </lineage>
</organism>
<reference evidence="3" key="1">
    <citation type="submission" date="2021-01" db="EMBL/GenBank/DDBJ databases">
        <authorList>
            <person name="Corre E."/>
            <person name="Pelletier E."/>
            <person name="Niang G."/>
            <person name="Scheremetjew M."/>
            <person name="Finn R."/>
            <person name="Kale V."/>
            <person name="Holt S."/>
            <person name="Cochrane G."/>
            <person name="Meng A."/>
            <person name="Brown T."/>
            <person name="Cohen L."/>
        </authorList>
    </citation>
    <scope>NUCLEOTIDE SEQUENCE</scope>
    <source>
        <strain evidence="3">CCAP 1951/1</strain>
    </source>
</reference>